<keyword evidence="1" id="KW-0548">Nucleotidyltransferase</keyword>
<dbReference type="InterPro" id="IPR003329">
    <property type="entry name" value="Cytidylyl_trans"/>
</dbReference>
<dbReference type="PANTHER" id="PTHR21485">
    <property type="entry name" value="HAD SUPERFAMILY MEMBERS CMAS AND KDSC"/>
    <property type="match status" value="1"/>
</dbReference>
<dbReference type="SUPFAM" id="SSF53448">
    <property type="entry name" value="Nucleotide-diphospho-sugar transferases"/>
    <property type="match status" value="1"/>
</dbReference>
<proteinExistence type="predicted"/>
<accession>A0ABP3FQ89</accession>
<dbReference type="GO" id="GO:0016779">
    <property type="term" value="F:nucleotidyltransferase activity"/>
    <property type="evidence" value="ECO:0007669"/>
    <property type="project" value="UniProtKB-KW"/>
</dbReference>
<dbReference type="InterPro" id="IPR029044">
    <property type="entry name" value="Nucleotide-diphossugar_trans"/>
</dbReference>
<reference evidence="2" key="1">
    <citation type="journal article" date="2019" name="Int. J. Syst. Evol. Microbiol.">
        <title>The Global Catalogue of Microorganisms (GCM) 10K type strain sequencing project: providing services to taxonomists for standard genome sequencing and annotation.</title>
        <authorList>
            <consortium name="The Broad Institute Genomics Platform"/>
            <consortium name="The Broad Institute Genome Sequencing Center for Infectious Disease"/>
            <person name="Wu L."/>
            <person name="Ma J."/>
        </authorList>
    </citation>
    <scope>NUCLEOTIDE SEQUENCE [LARGE SCALE GENOMIC DNA]</scope>
    <source>
        <strain evidence="2">JCM 16343</strain>
    </source>
</reference>
<dbReference type="Gene3D" id="3.90.550.10">
    <property type="entry name" value="Spore Coat Polysaccharide Biosynthesis Protein SpsA, Chain A"/>
    <property type="match status" value="1"/>
</dbReference>
<keyword evidence="2" id="KW-1185">Reference proteome</keyword>
<evidence type="ECO:0000313" key="2">
    <source>
        <dbReference type="Proteomes" id="UP001501787"/>
    </source>
</evidence>
<keyword evidence="1" id="KW-0808">Transferase</keyword>
<evidence type="ECO:0000313" key="1">
    <source>
        <dbReference type="EMBL" id="GAA0321572.1"/>
    </source>
</evidence>
<dbReference type="EMBL" id="BAAAFR010000005">
    <property type="protein sequence ID" value="GAA0321572.1"/>
    <property type="molecule type" value="Genomic_DNA"/>
</dbReference>
<dbReference type="Proteomes" id="UP001501787">
    <property type="component" value="Unassembled WGS sequence"/>
</dbReference>
<sequence length="227" mass="25911">MNIAVIPARGGSKRLPGKNIRKLAGKPLIAWTIEAAISSQQFQHVYVSTDCKKIAKISKEYGAEIPFIRPPELSTDVATTNDVIIHLIDWYENRYDQQVKTVTILQPTSPLRTSTHIKEAKSLMLSKNARAIISVCELEHPLEFCNTLDQDNSMNGFIDPINLKRTQDIQKVYRLNGAIYIIDRSYVERLSNIYSDGSYAYIMDRASSIDIDNKEDFDLANYYFNKR</sequence>
<protein>
    <submittedName>
        <fullName evidence="1">Acylneuraminate cytidylyltransferase family protein</fullName>
    </submittedName>
</protein>
<dbReference type="PANTHER" id="PTHR21485:SF6">
    <property type="entry name" value="N-ACYLNEURAMINATE CYTIDYLYLTRANSFERASE-RELATED"/>
    <property type="match status" value="1"/>
</dbReference>
<comment type="caution">
    <text evidence="1">The sequence shown here is derived from an EMBL/GenBank/DDBJ whole genome shotgun (WGS) entry which is preliminary data.</text>
</comment>
<dbReference type="InterPro" id="IPR050793">
    <property type="entry name" value="CMP-NeuNAc_synthase"/>
</dbReference>
<dbReference type="CDD" id="cd02513">
    <property type="entry name" value="CMP-NeuAc_Synthase"/>
    <property type="match status" value="1"/>
</dbReference>
<dbReference type="RefSeq" id="WP_201505116.1">
    <property type="nucleotide sequence ID" value="NZ_BAAAFR010000005.1"/>
</dbReference>
<name>A0ABP3FQ89_9GAMM</name>
<dbReference type="Pfam" id="PF02348">
    <property type="entry name" value="CTP_transf_3"/>
    <property type="match status" value="1"/>
</dbReference>
<gene>
    <name evidence="1" type="ORF">GCM10009129_19240</name>
</gene>
<organism evidence="1 2">
    <name type="scientific">Psychrobacter aestuarii</name>
    <dbReference type="NCBI Taxonomy" id="556327"/>
    <lineage>
        <taxon>Bacteria</taxon>
        <taxon>Pseudomonadati</taxon>
        <taxon>Pseudomonadota</taxon>
        <taxon>Gammaproteobacteria</taxon>
        <taxon>Moraxellales</taxon>
        <taxon>Moraxellaceae</taxon>
        <taxon>Psychrobacter</taxon>
    </lineage>
</organism>